<evidence type="ECO:0000313" key="2">
    <source>
        <dbReference type="Proteomes" id="UP000466442"/>
    </source>
</evidence>
<reference evidence="1" key="1">
    <citation type="journal article" date="2021" name="Mol. Ecol. Resour.">
        <title>Apolygus lucorum genome provides insights into omnivorousness and mesophyll feeding.</title>
        <authorList>
            <person name="Liu Y."/>
            <person name="Liu H."/>
            <person name="Wang H."/>
            <person name="Huang T."/>
            <person name="Liu B."/>
            <person name="Yang B."/>
            <person name="Yin L."/>
            <person name="Li B."/>
            <person name="Zhang Y."/>
            <person name="Zhang S."/>
            <person name="Jiang F."/>
            <person name="Zhang X."/>
            <person name="Ren Y."/>
            <person name="Wang B."/>
            <person name="Wang S."/>
            <person name="Lu Y."/>
            <person name="Wu K."/>
            <person name="Fan W."/>
            <person name="Wang G."/>
        </authorList>
    </citation>
    <scope>NUCLEOTIDE SEQUENCE</scope>
    <source>
        <strain evidence="1">12Hb</strain>
    </source>
</reference>
<gene>
    <name evidence="1" type="ORF">GE061_005042</name>
</gene>
<sequence>MTQVKETRWSVLNAIRKLQKVGEPSLTQPTETRASEGKRVSRSSVVLKSFGVSSRYLLGDVSEAVDSRLCVQEGRKTTERRFGVRCRRRRRSYFRRMKIDNQYAEEKPGRHLEVEDLPVSKHTLYEIALNLH</sequence>
<protein>
    <submittedName>
        <fullName evidence="1">Uncharacterized protein</fullName>
    </submittedName>
</protein>
<dbReference type="EMBL" id="WIXP02000013">
    <property type="protein sequence ID" value="KAF6200599.1"/>
    <property type="molecule type" value="Genomic_DNA"/>
</dbReference>
<dbReference type="AlphaFoldDB" id="A0A8S9WWK7"/>
<name>A0A8S9WWK7_APOLU</name>
<accession>A0A8S9WWK7</accession>
<proteinExistence type="predicted"/>
<comment type="caution">
    <text evidence="1">The sequence shown here is derived from an EMBL/GenBank/DDBJ whole genome shotgun (WGS) entry which is preliminary data.</text>
</comment>
<dbReference type="Proteomes" id="UP000466442">
    <property type="component" value="Unassembled WGS sequence"/>
</dbReference>
<evidence type="ECO:0000313" key="1">
    <source>
        <dbReference type="EMBL" id="KAF6200599.1"/>
    </source>
</evidence>
<organism evidence="1 2">
    <name type="scientific">Apolygus lucorum</name>
    <name type="common">Small green plant bug</name>
    <name type="synonym">Lygocoris lucorum</name>
    <dbReference type="NCBI Taxonomy" id="248454"/>
    <lineage>
        <taxon>Eukaryota</taxon>
        <taxon>Metazoa</taxon>
        <taxon>Ecdysozoa</taxon>
        <taxon>Arthropoda</taxon>
        <taxon>Hexapoda</taxon>
        <taxon>Insecta</taxon>
        <taxon>Pterygota</taxon>
        <taxon>Neoptera</taxon>
        <taxon>Paraneoptera</taxon>
        <taxon>Hemiptera</taxon>
        <taxon>Heteroptera</taxon>
        <taxon>Panheteroptera</taxon>
        <taxon>Cimicomorpha</taxon>
        <taxon>Miridae</taxon>
        <taxon>Mirini</taxon>
        <taxon>Apolygus</taxon>
    </lineage>
</organism>
<keyword evidence="2" id="KW-1185">Reference proteome</keyword>